<name>F9W9T1_TRYCI</name>
<keyword evidence="2" id="KW-1185">Reference proteome</keyword>
<organism evidence="1 2">
    <name type="scientific">Trypanosoma congolense (strain IL3000)</name>
    <dbReference type="NCBI Taxonomy" id="1068625"/>
    <lineage>
        <taxon>Eukaryota</taxon>
        <taxon>Discoba</taxon>
        <taxon>Euglenozoa</taxon>
        <taxon>Kinetoplastea</taxon>
        <taxon>Metakinetoplastina</taxon>
        <taxon>Trypanosomatida</taxon>
        <taxon>Trypanosomatidae</taxon>
        <taxon>Trypanosoma</taxon>
        <taxon>Nannomonas</taxon>
    </lineage>
</organism>
<dbReference type="AlphaFoldDB" id="F9W9T1"/>
<evidence type="ECO:0000313" key="2">
    <source>
        <dbReference type="Proteomes" id="UP000000702"/>
    </source>
</evidence>
<dbReference type="Proteomes" id="UP000000702">
    <property type="component" value="Unassembled WGS sequence"/>
</dbReference>
<dbReference type="OMA" id="RIMEACC"/>
<protein>
    <submittedName>
        <fullName evidence="1">WGS project CAEQ00000000 data, annotated contig 1891</fullName>
    </submittedName>
</protein>
<accession>F9W9T1</accession>
<sequence length="581" mass="63557">MWTGPPPQRILQRQIAALPFDVLIRRLHSSSLTNPSRSLEAHFLGVNGFAKPDTQERASLLTQTDPAKSVAAADIDTTASELRAVLSHRLLIDVQQQHKQLRLDIDDLSLVLANAVRHRLSPRLVQAALGALKATLGQVASAGQVARQVEALSRVMEAYCDIEDEKDIPVTWNELADILTLAEERWLHFTQTASISFLLLQFLSAIVGAKLPEEQNVAIMLRTDPMLLRKRCLELVNSIVDIMSATRESGEPYGWSLAHVQGMCVAISQLSRFENANPLASHGSTGGIGFWRRKGVGTESVPVWRKVRAALAAQLLAHNTLEKDILVMPLRCTCELFVCVSAVCCGAEVVGRVAAPVHKVLKRAVVGDAKVMNDVIRIGEASLVAEGTSSLLEESIHCITRYSYIFTNGDVWDLVGRACKLLESAPPGMHSAVRQCLCALKASFESARCAPPLDTGFPAFGLAAVTLGTLMMKYGVRVGEVLGEYILQVIEVLPNVRGASNRSSILVRCLSLLSEPHVANNLKMAERHTKAVELLKAEVREMCRHAHATDLTAHECHMLRRSVYRAQPNAVPNKSDGTRDQ</sequence>
<gene>
    <name evidence="1" type="ORF">TCIL3000_0_46700</name>
</gene>
<evidence type="ECO:0000313" key="1">
    <source>
        <dbReference type="EMBL" id="CCD13986.1"/>
    </source>
</evidence>
<dbReference type="VEuPathDB" id="TriTrypDB:TcIL3000_0_46700"/>
<dbReference type="EMBL" id="CAEQ01001342">
    <property type="protein sequence ID" value="CCD13986.1"/>
    <property type="molecule type" value="Genomic_DNA"/>
</dbReference>
<proteinExistence type="predicted"/>
<reference evidence="2" key="1">
    <citation type="submission" date="2011-07" db="EMBL/GenBank/DDBJ databases">
        <title>Divergent evolution of antigenic variation in African trypanosomes.</title>
        <authorList>
            <person name="Jackson A.P."/>
            <person name="Berry A."/>
            <person name="Allison H.C."/>
            <person name="Burton P."/>
            <person name="Anderson J."/>
            <person name="Aslett M."/>
            <person name="Brown R."/>
            <person name="Corton N."/>
            <person name="Harris D."/>
            <person name="Hauser H."/>
            <person name="Gamble J."/>
            <person name="Gilderthorp R."/>
            <person name="McQuillan J."/>
            <person name="Quail M.A."/>
            <person name="Sanders M."/>
            <person name="Van Tonder A."/>
            <person name="Ginger M.L."/>
            <person name="Donelson J.E."/>
            <person name="Field M.C."/>
            <person name="Barry J.D."/>
            <person name="Berriman M."/>
            <person name="Hertz-Fowler C."/>
        </authorList>
    </citation>
    <scope>NUCLEOTIDE SEQUENCE [LARGE SCALE GENOMIC DNA]</scope>
    <source>
        <strain evidence="2">IL3000</strain>
    </source>
</reference>
<reference evidence="1 2" key="2">
    <citation type="journal article" date="2012" name="Proc. Natl. Acad. Sci. U.S.A.">
        <title>Antigenic diversity is generated by distinct evolutionary mechanisms in African trypanosome species.</title>
        <authorList>
            <person name="Jackson A.P."/>
            <person name="Berry A."/>
            <person name="Aslett M."/>
            <person name="Allison H.C."/>
            <person name="Burton P."/>
            <person name="Vavrova-Anderson J."/>
            <person name="Brown R."/>
            <person name="Browne H."/>
            <person name="Corton N."/>
            <person name="Hauser H."/>
            <person name="Gamble J."/>
            <person name="Gilderthorp R."/>
            <person name="Marcello L."/>
            <person name="McQuillan J."/>
            <person name="Otto T.D."/>
            <person name="Quail M.A."/>
            <person name="Sanders M.J."/>
            <person name="van Tonder A."/>
            <person name="Ginger M.L."/>
            <person name="Field M.C."/>
            <person name="Barry J.D."/>
            <person name="Hertz-Fowler C."/>
            <person name="Berriman M."/>
        </authorList>
    </citation>
    <scope>NUCLEOTIDE SEQUENCE [LARGE SCALE GENOMIC DNA]</scope>
    <source>
        <strain evidence="1 2">IL3000</strain>
    </source>
</reference>
<comment type="caution">
    <text evidence="1">The sequence shown here is derived from an EMBL/GenBank/DDBJ whole genome shotgun (WGS) entry which is preliminary data.</text>
</comment>